<dbReference type="GO" id="GO:0030638">
    <property type="term" value="P:polyketide metabolic process"/>
    <property type="evidence" value="ECO:0007669"/>
    <property type="project" value="InterPro"/>
</dbReference>
<comment type="caution">
    <text evidence="1">The sequence shown here is derived from an EMBL/GenBank/DDBJ whole genome shotgun (WGS) entry which is preliminary data.</text>
</comment>
<gene>
    <name evidence="1" type="ORF">LCGC14_2208790</name>
</gene>
<dbReference type="InterPro" id="IPR009959">
    <property type="entry name" value="Cyclase_SnoaL-like"/>
</dbReference>
<reference evidence="1" key="1">
    <citation type="journal article" date="2015" name="Nature">
        <title>Complex archaea that bridge the gap between prokaryotes and eukaryotes.</title>
        <authorList>
            <person name="Spang A."/>
            <person name="Saw J.H."/>
            <person name="Jorgensen S.L."/>
            <person name="Zaremba-Niedzwiedzka K."/>
            <person name="Martijn J."/>
            <person name="Lind A.E."/>
            <person name="van Eijk R."/>
            <person name="Schleper C."/>
            <person name="Guy L."/>
            <person name="Ettema T.J."/>
        </authorList>
    </citation>
    <scope>NUCLEOTIDE SEQUENCE</scope>
</reference>
<evidence type="ECO:0000313" key="1">
    <source>
        <dbReference type="EMBL" id="KKL60090.1"/>
    </source>
</evidence>
<sequence>MILNEESNENVVRLIYEDFNNRNFVPPQNSWDKYLADNFIWTDPGEAEVDGEGFTNYFAWMVESFPDMKANIDIIPTTGNKVVVKYILSATFSKDFKDPSSGQSLPAHGKKFSHNGVDIYEVENSKIKSCTTYTNPQLFMNKLLEE</sequence>
<name>A0A0F9FRS9_9ZZZZ</name>
<evidence type="ECO:0008006" key="2">
    <source>
        <dbReference type="Google" id="ProtNLM"/>
    </source>
</evidence>
<accession>A0A0F9FRS9</accession>
<protein>
    <recommendedName>
        <fullName evidence="2">SnoaL-like domain-containing protein</fullName>
    </recommendedName>
</protein>
<dbReference type="InterPro" id="IPR032710">
    <property type="entry name" value="NTF2-like_dom_sf"/>
</dbReference>
<dbReference type="EMBL" id="LAZR01029268">
    <property type="protein sequence ID" value="KKL60090.1"/>
    <property type="molecule type" value="Genomic_DNA"/>
</dbReference>
<proteinExistence type="predicted"/>
<dbReference type="Gene3D" id="3.10.450.50">
    <property type="match status" value="1"/>
</dbReference>
<organism evidence="1">
    <name type="scientific">marine sediment metagenome</name>
    <dbReference type="NCBI Taxonomy" id="412755"/>
    <lineage>
        <taxon>unclassified sequences</taxon>
        <taxon>metagenomes</taxon>
        <taxon>ecological metagenomes</taxon>
    </lineage>
</organism>
<dbReference type="Pfam" id="PF07366">
    <property type="entry name" value="SnoaL"/>
    <property type="match status" value="1"/>
</dbReference>
<dbReference type="AlphaFoldDB" id="A0A0F9FRS9"/>
<dbReference type="SUPFAM" id="SSF54427">
    <property type="entry name" value="NTF2-like"/>
    <property type="match status" value="1"/>
</dbReference>